<evidence type="ECO:0000313" key="4">
    <source>
        <dbReference type="Proteomes" id="UP000040841"/>
    </source>
</evidence>
<evidence type="ECO:0000313" key="3">
    <source>
        <dbReference type="EMBL" id="CNI66996.1"/>
    </source>
</evidence>
<gene>
    <name evidence="3" type="primary">tadE</name>
    <name evidence="3" type="ORF">ERS008502_03935</name>
</gene>
<keyword evidence="1" id="KW-0812">Transmembrane</keyword>
<dbReference type="AlphaFoldDB" id="A0AA36PPL8"/>
<evidence type="ECO:0000259" key="2">
    <source>
        <dbReference type="Pfam" id="PF07811"/>
    </source>
</evidence>
<proteinExistence type="predicted"/>
<dbReference type="Pfam" id="PF07811">
    <property type="entry name" value="TadE"/>
    <property type="match status" value="1"/>
</dbReference>
<dbReference type="RefSeq" id="WP_049679281.1">
    <property type="nucleotide sequence ID" value="NZ_CABHYS010000009.1"/>
</dbReference>
<sequence>MRVIRFPFFHSNTGSMTIEFSIVIVMFIFSLLFCSEIARLFYISASLDLAVSEAAKSAKNKEQSDSKDYQTLFREKLIIQQGVLGTFITANNAVITNVKFSNTISDIISNNMKSTNGNEKLASYTVRYTYKPIFFPIPSLWANNLLSREVIFVQEN</sequence>
<reference evidence="3 4" key="1">
    <citation type="submission" date="2015-03" db="EMBL/GenBank/DDBJ databases">
        <authorList>
            <consortium name="Pathogen Informatics"/>
            <person name="Murphy D."/>
        </authorList>
    </citation>
    <scope>NUCLEOTIDE SEQUENCE [LARGE SCALE GENOMIC DNA]</scope>
    <source>
        <strain evidence="3 4">FE82747</strain>
    </source>
</reference>
<feature type="domain" description="TadE-like" evidence="2">
    <location>
        <begin position="14"/>
        <end position="55"/>
    </location>
</feature>
<keyword evidence="1" id="KW-0472">Membrane</keyword>
<dbReference type="EMBL" id="CQBM01000016">
    <property type="protein sequence ID" value="CNI66996.1"/>
    <property type="molecule type" value="Genomic_DNA"/>
</dbReference>
<name>A0AA36PPL8_YERMO</name>
<protein>
    <submittedName>
        <fullName evidence="3">Tight adherance operon protein</fullName>
    </submittedName>
</protein>
<dbReference type="Proteomes" id="UP000040841">
    <property type="component" value="Unassembled WGS sequence"/>
</dbReference>
<comment type="caution">
    <text evidence="3">The sequence shown here is derived from an EMBL/GenBank/DDBJ whole genome shotgun (WGS) entry which is preliminary data.</text>
</comment>
<keyword evidence="1" id="KW-1133">Transmembrane helix</keyword>
<dbReference type="InterPro" id="IPR012495">
    <property type="entry name" value="TadE-like_dom"/>
</dbReference>
<organism evidence="3 4">
    <name type="scientific">Yersinia mollaretii</name>
    <dbReference type="NCBI Taxonomy" id="33060"/>
    <lineage>
        <taxon>Bacteria</taxon>
        <taxon>Pseudomonadati</taxon>
        <taxon>Pseudomonadota</taxon>
        <taxon>Gammaproteobacteria</taxon>
        <taxon>Enterobacterales</taxon>
        <taxon>Yersiniaceae</taxon>
        <taxon>Yersinia</taxon>
    </lineage>
</organism>
<accession>A0AA36PPL8</accession>
<evidence type="ECO:0000256" key="1">
    <source>
        <dbReference type="SAM" id="Phobius"/>
    </source>
</evidence>
<feature type="transmembrane region" description="Helical" evidence="1">
    <location>
        <begin position="20"/>
        <end position="42"/>
    </location>
</feature>